<feature type="transmembrane region" description="Helical" evidence="8">
    <location>
        <begin position="140"/>
        <end position="164"/>
    </location>
</feature>
<keyword evidence="6" id="KW-0675">Receptor</keyword>
<comment type="subcellular location">
    <subcellularLocation>
        <location evidence="1">Membrane</location>
        <topology evidence="1">Multi-pass membrane protein</topology>
    </subcellularLocation>
</comment>
<keyword evidence="4" id="KW-0297">G-protein coupled receptor</keyword>
<evidence type="ECO:0000256" key="4">
    <source>
        <dbReference type="ARBA" id="ARBA00023040"/>
    </source>
</evidence>
<evidence type="ECO:0000256" key="8">
    <source>
        <dbReference type="SAM" id="Phobius"/>
    </source>
</evidence>
<dbReference type="PROSITE" id="PS50262">
    <property type="entry name" value="G_PROTEIN_RECEP_F1_2"/>
    <property type="match status" value="1"/>
</dbReference>
<dbReference type="PANTHER" id="PTHR45695:SF15">
    <property type="entry name" value="OPSIN RH2"/>
    <property type="match status" value="1"/>
</dbReference>
<accession>A0A1I7XCS3</accession>
<protein>
    <submittedName>
        <fullName evidence="11">G_PROTEIN_RECEP_F1_2 domain-containing protein</fullName>
    </submittedName>
</protein>
<evidence type="ECO:0000256" key="5">
    <source>
        <dbReference type="ARBA" id="ARBA00023136"/>
    </source>
</evidence>
<evidence type="ECO:0000259" key="9">
    <source>
        <dbReference type="PROSITE" id="PS50262"/>
    </source>
</evidence>
<keyword evidence="5 8" id="KW-0472">Membrane</keyword>
<dbReference type="InterPro" id="IPR017452">
    <property type="entry name" value="GPCR_Rhodpsn_7TM"/>
</dbReference>
<name>A0A1I7XCS3_HETBA</name>
<dbReference type="GO" id="GO:0005886">
    <property type="term" value="C:plasma membrane"/>
    <property type="evidence" value="ECO:0007669"/>
    <property type="project" value="TreeGrafter"/>
</dbReference>
<keyword evidence="10" id="KW-1185">Reference proteome</keyword>
<evidence type="ECO:0000313" key="10">
    <source>
        <dbReference type="Proteomes" id="UP000095283"/>
    </source>
</evidence>
<sequence length="326" mass="37747">MSLTVNEIVAHLVEAHRTQKDVNLNRLKCLVCDVSFTIICFSSFTFLCHILFLLFLNILVIYRYPSVLVDLVARILALVPPWTRVYRVQRDIPMPLVSSFKIKEIFTMICMLPICCRKLGYELDGPYMNRKLLVSSVNQFLLNLALADLSNLIFCSPDVAMVLLDRGWVLPDVACPIIRFLQEYSLYASVLLQKIMVGGVWAIAAVFAFPYLRYMGIVRNKSNQYCYWIKITNTSKILFKYAEFLVLYAVPLALLAVLYTVMSRVLWGKSSIIADETQQTAILRLRRSVVKMLIISMLLYFLCYTPIQGVWIFIWFENESYYDKLK</sequence>
<dbReference type="Gene3D" id="1.20.1070.10">
    <property type="entry name" value="Rhodopsin 7-helix transmembrane proteins"/>
    <property type="match status" value="2"/>
</dbReference>
<feature type="transmembrane region" description="Helical" evidence="8">
    <location>
        <begin position="245"/>
        <end position="267"/>
    </location>
</feature>
<dbReference type="SUPFAM" id="SSF81321">
    <property type="entry name" value="Family A G protein-coupled receptor-like"/>
    <property type="match status" value="1"/>
</dbReference>
<evidence type="ECO:0000313" key="11">
    <source>
        <dbReference type="WBParaSite" id="Hba_15252"/>
    </source>
</evidence>
<dbReference type="WBParaSite" id="Hba_15252">
    <property type="protein sequence ID" value="Hba_15252"/>
    <property type="gene ID" value="Hba_15252"/>
</dbReference>
<feature type="transmembrane region" description="Helical" evidence="8">
    <location>
        <begin position="288"/>
        <end position="316"/>
    </location>
</feature>
<dbReference type="Pfam" id="PF00001">
    <property type="entry name" value="7tm_1"/>
    <property type="match status" value="1"/>
</dbReference>
<dbReference type="InterPro" id="IPR000276">
    <property type="entry name" value="GPCR_Rhodpsn"/>
</dbReference>
<feature type="transmembrane region" description="Helical" evidence="8">
    <location>
        <begin position="30"/>
        <end position="55"/>
    </location>
</feature>
<keyword evidence="3 8" id="KW-1133">Transmembrane helix</keyword>
<dbReference type="CDD" id="cd00637">
    <property type="entry name" value="7tm_classA_rhodopsin-like"/>
    <property type="match status" value="1"/>
</dbReference>
<evidence type="ECO:0000256" key="3">
    <source>
        <dbReference type="ARBA" id="ARBA00022989"/>
    </source>
</evidence>
<proteinExistence type="predicted"/>
<feature type="transmembrane region" description="Helical" evidence="8">
    <location>
        <begin position="184"/>
        <end position="212"/>
    </location>
</feature>
<keyword evidence="7" id="KW-0807">Transducer</keyword>
<evidence type="ECO:0000256" key="6">
    <source>
        <dbReference type="ARBA" id="ARBA00023170"/>
    </source>
</evidence>
<dbReference type="PRINTS" id="PR00237">
    <property type="entry name" value="GPCRRHODOPSN"/>
</dbReference>
<dbReference type="Proteomes" id="UP000095283">
    <property type="component" value="Unplaced"/>
</dbReference>
<keyword evidence="2 8" id="KW-0812">Transmembrane</keyword>
<reference evidence="11" key="1">
    <citation type="submission" date="2016-11" db="UniProtKB">
        <authorList>
            <consortium name="WormBaseParasite"/>
        </authorList>
    </citation>
    <scope>IDENTIFICATION</scope>
</reference>
<dbReference type="AlphaFoldDB" id="A0A1I7XCS3"/>
<feature type="domain" description="G-protein coupled receptors family 1 profile" evidence="9">
    <location>
        <begin position="159"/>
        <end position="326"/>
    </location>
</feature>
<evidence type="ECO:0000256" key="1">
    <source>
        <dbReference type="ARBA" id="ARBA00004141"/>
    </source>
</evidence>
<dbReference type="GO" id="GO:0004930">
    <property type="term" value="F:G protein-coupled receptor activity"/>
    <property type="evidence" value="ECO:0007669"/>
    <property type="project" value="UniProtKB-KW"/>
</dbReference>
<organism evidence="10 11">
    <name type="scientific">Heterorhabditis bacteriophora</name>
    <name type="common">Entomopathogenic nematode worm</name>
    <dbReference type="NCBI Taxonomy" id="37862"/>
    <lineage>
        <taxon>Eukaryota</taxon>
        <taxon>Metazoa</taxon>
        <taxon>Ecdysozoa</taxon>
        <taxon>Nematoda</taxon>
        <taxon>Chromadorea</taxon>
        <taxon>Rhabditida</taxon>
        <taxon>Rhabditina</taxon>
        <taxon>Rhabditomorpha</taxon>
        <taxon>Strongyloidea</taxon>
        <taxon>Heterorhabditidae</taxon>
        <taxon>Heterorhabditis</taxon>
    </lineage>
</organism>
<evidence type="ECO:0000256" key="7">
    <source>
        <dbReference type="ARBA" id="ARBA00023224"/>
    </source>
</evidence>
<dbReference type="PANTHER" id="PTHR45695">
    <property type="entry name" value="LEUCOKININ RECEPTOR-RELATED"/>
    <property type="match status" value="1"/>
</dbReference>
<evidence type="ECO:0000256" key="2">
    <source>
        <dbReference type="ARBA" id="ARBA00022692"/>
    </source>
</evidence>